<protein>
    <recommendedName>
        <fullName evidence="3">Mediator complex subunit 1</fullName>
    </recommendedName>
</protein>
<comment type="caution">
    <text evidence="1">The sequence shown here is derived from an EMBL/GenBank/DDBJ whole genome shotgun (WGS) entry which is preliminary data.</text>
</comment>
<dbReference type="OrthoDB" id="544685at2759"/>
<dbReference type="KEGG" id="cput:CONPUDRAFT_89226"/>
<evidence type="ECO:0008006" key="3">
    <source>
        <dbReference type="Google" id="ProtNLM"/>
    </source>
</evidence>
<evidence type="ECO:0000313" key="1">
    <source>
        <dbReference type="EMBL" id="EIW83298.1"/>
    </source>
</evidence>
<dbReference type="EMBL" id="JH711576">
    <property type="protein sequence ID" value="EIW83298.1"/>
    <property type="molecule type" value="Genomic_DNA"/>
</dbReference>
<sequence length="638" mass="67861">METFTERASSQKATVLLGGKVILVDVELDAVAVAVVSVKTSFALNGEHTTESSPTLERFLSRSIGTWIEVVRRAVDVNQVLGADEEDPAMLASRLHDAIQAHFKYILTLDSLAANTTNGGIRWFTDSERIREAVDKQVSADLPPDPTLDILLTRKPVPLNCVVSPALSFLLWLSPRAYLFLLRNTPSGKAPAQEPLGDIPRNQLMSSLVDSSGQILEGATVATLRLVLKQPGEDSVLAMSTQAIDGALPEAPLHQWILDFTDNSLRRRLSLGNFRLQKEPRGVVMSQSRMRALERALRDSGDPTHSIDMGIGMHSNFNMGFNGPSWLDVLLQGGPNCPYSERYTATYRSSSGPAAKLRLNSPFEPGFLLQRVPVRRISDIPKILEVVKEQWWLNEALLSVDWVPENSQPQLQSDANGDDAEGATPDMLDALLSGSFEPKSIVINVFLPKSPFHPFAQPVASPEPIGDDLEALAHAGDSANKSLFGDVDMDMEIPGLSMGSMGGGLGGAMSGDLDGGMGGMDLGGLDLGMSGGPTAGEDSGIATHAQPVQPEGRPVPAIAMAIPMRSGGTTDVRVSFVGGGSAGTGNQAAGSGNANEGTSTGVRVEIAGTTSLEPATLEEVVRRGGIWSLPGRVRASHK</sequence>
<dbReference type="AlphaFoldDB" id="A0A5M3MVV7"/>
<dbReference type="GeneID" id="19211310"/>
<dbReference type="Proteomes" id="UP000053558">
    <property type="component" value="Unassembled WGS sequence"/>
</dbReference>
<proteinExistence type="predicted"/>
<name>A0A5M3MVV7_CONPW</name>
<keyword evidence="2" id="KW-1185">Reference proteome</keyword>
<organism evidence="1 2">
    <name type="scientific">Coniophora puteana (strain RWD-64-598)</name>
    <name type="common">Brown rot fungus</name>
    <dbReference type="NCBI Taxonomy" id="741705"/>
    <lineage>
        <taxon>Eukaryota</taxon>
        <taxon>Fungi</taxon>
        <taxon>Dikarya</taxon>
        <taxon>Basidiomycota</taxon>
        <taxon>Agaricomycotina</taxon>
        <taxon>Agaricomycetes</taxon>
        <taxon>Agaricomycetidae</taxon>
        <taxon>Boletales</taxon>
        <taxon>Coniophorineae</taxon>
        <taxon>Coniophoraceae</taxon>
        <taxon>Coniophora</taxon>
    </lineage>
</organism>
<evidence type="ECO:0000313" key="2">
    <source>
        <dbReference type="Proteomes" id="UP000053558"/>
    </source>
</evidence>
<reference evidence="2" key="1">
    <citation type="journal article" date="2012" name="Science">
        <title>The Paleozoic origin of enzymatic lignin decomposition reconstructed from 31 fungal genomes.</title>
        <authorList>
            <person name="Floudas D."/>
            <person name="Binder M."/>
            <person name="Riley R."/>
            <person name="Barry K."/>
            <person name="Blanchette R.A."/>
            <person name="Henrissat B."/>
            <person name="Martinez A.T."/>
            <person name="Otillar R."/>
            <person name="Spatafora J.W."/>
            <person name="Yadav J.S."/>
            <person name="Aerts A."/>
            <person name="Benoit I."/>
            <person name="Boyd A."/>
            <person name="Carlson A."/>
            <person name="Copeland A."/>
            <person name="Coutinho P.M."/>
            <person name="de Vries R.P."/>
            <person name="Ferreira P."/>
            <person name="Findley K."/>
            <person name="Foster B."/>
            <person name="Gaskell J."/>
            <person name="Glotzer D."/>
            <person name="Gorecki P."/>
            <person name="Heitman J."/>
            <person name="Hesse C."/>
            <person name="Hori C."/>
            <person name="Igarashi K."/>
            <person name="Jurgens J.A."/>
            <person name="Kallen N."/>
            <person name="Kersten P."/>
            <person name="Kohler A."/>
            <person name="Kuees U."/>
            <person name="Kumar T.K.A."/>
            <person name="Kuo A."/>
            <person name="LaButti K."/>
            <person name="Larrondo L.F."/>
            <person name="Lindquist E."/>
            <person name="Ling A."/>
            <person name="Lombard V."/>
            <person name="Lucas S."/>
            <person name="Lundell T."/>
            <person name="Martin R."/>
            <person name="McLaughlin D.J."/>
            <person name="Morgenstern I."/>
            <person name="Morin E."/>
            <person name="Murat C."/>
            <person name="Nagy L.G."/>
            <person name="Nolan M."/>
            <person name="Ohm R.A."/>
            <person name="Patyshakuliyeva A."/>
            <person name="Rokas A."/>
            <person name="Ruiz-Duenas F.J."/>
            <person name="Sabat G."/>
            <person name="Salamov A."/>
            <person name="Samejima M."/>
            <person name="Schmutz J."/>
            <person name="Slot J.C."/>
            <person name="St John F."/>
            <person name="Stenlid J."/>
            <person name="Sun H."/>
            <person name="Sun S."/>
            <person name="Syed K."/>
            <person name="Tsang A."/>
            <person name="Wiebenga A."/>
            <person name="Young D."/>
            <person name="Pisabarro A."/>
            <person name="Eastwood D.C."/>
            <person name="Martin F."/>
            <person name="Cullen D."/>
            <person name="Grigoriev I.V."/>
            <person name="Hibbett D.S."/>
        </authorList>
    </citation>
    <scope>NUCLEOTIDE SEQUENCE [LARGE SCALE GENOMIC DNA]</scope>
    <source>
        <strain evidence="2">RWD-64-598 SS2</strain>
    </source>
</reference>
<dbReference type="RefSeq" id="XP_007767097.1">
    <property type="nucleotide sequence ID" value="XM_007768907.1"/>
</dbReference>
<gene>
    <name evidence="1" type="ORF">CONPUDRAFT_89226</name>
</gene>
<accession>A0A5M3MVV7</accession>